<evidence type="ECO:0000313" key="2">
    <source>
        <dbReference type="Proteomes" id="UP000789396"/>
    </source>
</evidence>
<dbReference type="Proteomes" id="UP000789396">
    <property type="component" value="Unassembled WGS sequence"/>
</dbReference>
<comment type="caution">
    <text evidence="1">The sequence shown here is derived from an EMBL/GenBank/DDBJ whole genome shotgun (WGS) entry which is preliminary data.</text>
</comment>
<name>A0A9N9HYI9_9GLOM</name>
<accession>A0A9N9HYI9</accession>
<protein>
    <submittedName>
        <fullName evidence="1">13605_t:CDS:1</fullName>
    </submittedName>
</protein>
<keyword evidence="2" id="KW-1185">Reference proteome</keyword>
<sequence length="102" mass="11696">MSFIENNEFDSDLVALNTETEAQSLISITSSSINSNDLAFSKKQKNLCSKLFVEKLFEEKDLLQEHPNSQTHYHHPAQKKFERQAKAANLPNYNLILDVVTR</sequence>
<dbReference type="AlphaFoldDB" id="A0A9N9HYI9"/>
<reference evidence="1" key="1">
    <citation type="submission" date="2021-06" db="EMBL/GenBank/DDBJ databases">
        <authorList>
            <person name="Kallberg Y."/>
            <person name="Tangrot J."/>
            <person name="Rosling A."/>
        </authorList>
    </citation>
    <scope>NUCLEOTIDE SEQUENCE</scope>
    <source>
        <strain evidence="1">IN212</strain>
    </source>
</reference>
<evidence type="ECO:0000313" key="1">
    <source>
        <dbReference type="EMBL" id="CAG8712471.1"/>
    </source>
</evidence>
<proteinExistence type="predicted"/>
<gene>
    <name evidence="1" type="ORF">RFULGI_LOCUS10931</name>
</gene>
<organism evidence="1 2">
    <name type="scientific">Racocetra fulgida</name>
    <dbReference type="NCBI Taxonomy" id="60492"/>
    <lineage>
        <taxon>Eukaryota</taxon>
        <taxon>Fungi</taxon>
        <taxon>Fungi incertae sedis</taxon>
        <taxon>Mucoromycota</taxon>
        <taxon>Glomeromycotina</taxon>
        <taxon>Glomeromycetes</taxon>
        <taxon>Diversisporales</taxon>
        <taxon>Gigasporaceae</taxon>
        <taxon>Racocetra</taxon>
    </lineage>
</organism>
<dbReference type="EMBL" id="CAJVPZ010022640">
    <property type="protein sequence ID" value="CAG8712471.1"/>
    <property type="molecule type" value="Genomic_DNA"/>
</dbReference>